<sequence>VRAFGPAATSRSGSSSRELAARARQPRPGARGPSCRAGRPREGRPCCALQGSSSAARARRSSPSSARRRAPVPPASWRGHLAPRAPPRPARQAPSLGGGEAGMGMRAREPEWRVAR</sequence>
<feature type="compositionally biased region" description="Basic and acidic residues" evidence="1">
    <location>
        <begin position="106"/>
        <end position="116"/>
    </location>
</feature>
<evidence type="ECO:0000256" key="1">
    <source>
        <dbReference type="SAM" id="MobiDB-lite"/>
    </source>
</evidence>
<gene>
    <name evidence="2" type="ORF">PCOR1329_LOCUS82992</name>
</gene>
<accession>A0ABN9Y6Q4</accession>
<keyword evidence="3" id="KW-1185">Reference proteome</keyword>
<feature type="compositionally biased region" description="Low complexity" evidence="1">
    <location>
        <begin position="22"/>
        <end position="33"/>
    </location>
</feature>
<proteinExistence type="predicted"/>
<protein>
    <submittedName>
        <fullName evidence="2">Uncharacterized protein</fullName>
    </submittedName>
</protein>
<evidence type="ECO:0000313" key="2">
    <source>
        <dbReference type="EMBL" id="CAK0908279.1"/>
    </source>
</evidence>
<name>A0ABN9Y6Q4_9DINO</name>
<feature type="non-terminal residue" evidence="2">
    <location>
        <position position="116"/>
    </location>
</feature>
<organism evidence="2 3">
    <name type="scientific">Prorocentrum cordatum</name>
    <dbReference type="NCBI Taxonomy" id="2364126"/>
    <lineage>
        <taxon>Eukaryota</taxon>
        <taxon>Sar</taxon>
        <taxon>Alveolata</taxon>
        <taxon>Dinophyceae</taxon>
        <taxon>Prorocentrales</taxon>
        <taxon>Prorocentraceae</taxon>
        <taxon>Prorocentrum</taxon>
    </lineage>
</organism>
<evidence type="ECO:0000313" key="3">
    <source>
        <dbReference type="Proteomes" id="UP001189429"/>
    </source>
</evidence>
<feature type="region of interest" description="Disordered" evidence="1">
    <location>
        <begin position="1"/>
        <end position="116"/>
    </location>
</feature>
<feature type="compositionally biased region" description="Low complexity" evidence="1">
    <location>
        <begin position="52"/>
        <end position="65"/>
    </location>
</feature>
<dbReference type="EMBL" id="CAUYUJ010021985">
    <property type="protein sequence ID" value="CAK0908279.1"/>
    <property type="molecule type" value="Genomic_DNA"/>
</dbReference>
<dbReference type="Proteomes" id="UP001189429">
    <property type="component" value="Unassembled WGS sequence"/>
</dbReference>
<comment type="caution">
    <text evidence="2">The sequence shown here is derived from an EMBL/GenBank/DDBJ whole genome shotgun (WGS) entry which is preliminary data.</text>
</comment>
<reference evidence="2" key="1">
    <citation type="submission" date="2023-10" db="EMBL/GenBank/DDBJ databases">
        <authorList>
            <person name="Chen Y."/>
            <person name="Shah S."/>
            <person name="Dougan E. K."/>
            <person name="Thang M."/>
            <person name="Chan C."/>
        </authorList>
    </citation>
    <scope>NUCLEOTIDE SEQUENCE [LARGE SCALE GENOMIC DNA]</scope>
</reference>
<feature type="non-terminal residue" evidence="2">
    <location>
        <position position="1"/>
    </location>
</feature>